<dbReference type="PROSITE" id="PS50968">
    <property type="entry name" value="BIOTINYL_LIPOYL"/>
    <property type="match status" value="1"/>
</dbReference>
<accession>A0A8T1V3T3</accession>
<dbReference type="Pfam" id="PF02817">
    <property type="entry name" value="E3_binding"/>
    <property type="match status" value="1"/>
</dbReference>
<keyword evidence="7" id="KW-0496">Mitochondrion</keyword>
<evidence type="ECO:0000256" key="1">
    <source>
        <dbReference type="ARBA" id="ARBA00001938"/>
    </source>
</evidence>
<dbReference type="Pfam" id="PF00364">
    <property type="entry name" value="Biotin_lipoyl"/>
    <property type="match status" value="1"/>
</dbReference>
<dbReference type="VEuPathDB" id="FungiDB:PC110_g3213"/>
<feature type="region of interest" description="Disordered" evidence="11">
    <location>
        <begin position="115"/>
        <end position="151"/>
    </location>
</feature>
<keyword evidence="5 10" id="KW-0450">Lipoyl</keyword>
<dbReference type="GO" id="GO:0016407">
    <property type="term" value="F:acetyltransferase activity"/>
    <property type="evidence" value="ECO:0007669"/>
    <property type="project" value="TreeGrafter"/>
</dbReference>
<dbReference type="InterPro" id="IPR050743">
    <property type="entry name" value="2-oxoacid_DH_E2_comp"/>
</dbReference>
<feature type="domain" description="Peripheral subunit-binding (PSBD)" evidence="13">
    <location>
        <begin position="176"/>
        <end position="213"/>
    </location>
</feature>
<dbReference type="PANTHER" id="PTHR43178">
    <property type="entry name" value="DIHYDROLIPOAMIDE ACETYLTRANSFERASE COMPONENT OF PYRUVATE DEHYDROGENASE COMPLEX"/>
    <property type="match status" value="1"/>
</dbReference>
<feature type="compositionally biased region" description="Low complexity" evidence="11">
    <location>
        <begin position="132"/>
        <end position="144"/>
    </location>
</feature>
<evidence type="ECO:0000256" key="9">
    <source>
        <dbReference type="ARBA" id="ARBA00051775"/>
    </source>
</evidence>
<keyword evidence="4 10" id="KW-0808">Transferase</keyword>
<dbReference type="InterPro" id="IPR000089">
    <property type="entry name" value="Biotin_lipoyl"/>
</dbReference>
<dbReference type="EMBL" id="JAENGZ010000007">
    <property type="protein sequence ID" value="KAG6974353.1"/>
    <property type="molecule type" value="Genomic_DNA"/>
</dbReference>
<dbReference type="GO" id="GO:0005759">
    <property type="term" value="C:mitochondrial matrix"/>
    <property type="evidence" value="ECO:0007669"/>
    <property type="project" value="UniProtKB-SubCell"/>
</dbReference>
<comment type="cofactor">
    <cofactor evidence="1 10">
        <name>(R)-lipoate</name>
        <dbReference type="ChEBI" id="CHEBI:83088"/>
    </cofactor>
</comment>
<comment type="subcellular location">
    <subcellularLocation>
        <location evidence="2">Mitochondrion matrix</location>
    </subcellularLocation>
</comment>
<dbReference type="InterPro" id="IPR003016">
    <property type="entry name" value="2-oxoA_DH_lipoyl-BS"/>
</dbReference>
<dbReference type="PROSITE" id="PS00189">
    <property type="entry name" value="LIPOYL"/>
    <property type="match status" value="1"/>
</dbReference>
<dbReference type="PROSITE" id="PS51826">
    <property type="entry name" value="PSBD"/>
    <property type="match status" value="1"/>
</dbReference>
<evidence type="ECO:0000313" key="15">
    <source>
        <dbReference type="Proteomes" id="UP000688947"/>
    </source>
</evidence>
<gene>
    <name evidence="14" type="ORF">JG687_00000385</name>
</gene>
<evidence type="ECO:0000256" key="11">
    <source>
        <dbReference type="SAM" id="MobiDB-lite"/>
    </source>
</evidence>
<evidence type="ECO:0000256" key="10">
    <source>
        <dbReference type="RuleBase" id="RU003423"/>
    </source>
</evidence>
<feature type="domain" description="Lipoyl-binding" evidence="12">
    <location>
        <begin position="32"/>
        <end position="107"/>
    </location>
</feature>
<evidence type="ECO:0000256" key="6">
    <source>
        <dbReference type="ARBA" id="ARBA00022946"/>
    </source>
</evidence>
<dbReference type="PANTHER" id="PTHR43178:SF5">
    <property type="entry name" value="LIPOAMIDE ACYLTRANSFERASE COMPONENT OF BRANCHED-CHAIN ALPHA-KETO ACID DEHYDROGENASE COMPLEX, MITOCHONDRIAL"/>
    <property type="match status" value="1"/>
</dbReference>
<dbReference type="OrthoDB" id="202158at2759"/>
<evidence type="ECO:0000256" key="8">
    <source>
        <dbReference type="ARBA" id="ARBA00023315"/>
    </source>
</evidence>
<evidence type="ECO:0000256" key="7">
    <source>
        <dbReference type="ARBA" id="ARBA00023128"/>
    </source>
</evidence>
<dbReference type="GO" id="GO:0005829">
    <property type="term" value="C:cytosol"/>
    <property type="evidence" value="ECO:0007669"/>
    <property type="project" value="UniProtKB-ARBA"/>
</dbReference>
<dbReference type="GO" id="GO:0043754">
    <property type="term" value="F:dihydrolipoamide branched chain acyltransferase activity"/>
    <property type="evidence" value="ECO:0007669"/>
    <property type="project" value="UniProtKB-EC"/>
</dbReference>
<dbReference type="InterPro" id="IPR004167">
    <property type="entry name" value="PSBD"/>
</dbReference>
<evidence type="ECO:0000256" key="5">
    <source>
        <dbReference type="ARBA" id="ARBA00022823"/>
    </source>
</evidence>
<organism evidence="14 15">
    <name type="scientific">Phytophthora cactorum</name>
    <dbReference type="NCBI Taxonomy" id="29920"/>
    <lineage>
        <taxon>Eukaryota</taxon>
        <taxon>Sar</taxon>
        <taxon>Stramenopiles</taxon>
        <taxon>Oomycota</taxon>
        <taxon>Peronosporomycetes</taxon>
        <taxon>Peronosporales</taxon>
        <taxon>Peronosporaceae</taxon>
        <taxon>Phytophthora</taxon>
    </lineage>
</organism>
<comment type="catalytic activity">
    <reaction evidence="9">
        <text>N(6)-[(R)-dihydrolipoyl]-L-lysyl-[protein] + 2-methylpropanoyl-CoA = N(6)-[(R)-S(8)-2-methylpropanoyldihydrolipoyl]-L-lysyl-[protein] + CoA</text>
        <dbReference type="Rhea" id="RHEA:18865"/>
        <dbReference type="Rhea" id="RHEA-COMP:10475"/>
        <dbReference type="Rhea" id="RHEA-COMP:10497"/>
        <dbReference type="ChEBI" id="CHEBI:57287"/>
        <dbReference type="ChEBI" id="CHEBI:57338"/>
        <dbReference type="ChEBI" id="CHEBI:83100"/>
        <dbReference type="ChEBI" id="CHEBI:83142"/>
        <dbReference type="EC" id="2.3.1.168"/>
    </reaction>
    <physiologicalReaction direction="left-to-right" evidence="9">
        <dbReference type="Rhea" id="RHEA:18866"/>
    </physiologicalReaction>
</comment>
<evidence type="ECO:0000259" key="12">
    <source>
        <dbReference type="PROSITE" id="PS50968"/>
    </source>
</evidence>
<evidence type="ECO:0000313" key="14">
    <source>
        <dbReference type="EMBL" id="KAG6974353.1"/>
    </source>
</evidence>
<dbReference type="Proteomes" id="UP000688947">
    <property type="component" value="Unassembled WGS sequence"/>
</dbReference>
<protein>
    <recommendedName>
        <fullName evidence="10">Dihydrolipoamide acetyltransferase component of pyruvate dehydrogenase complex</fullName>
        <ecNumber evidence="10">2.3.1.-</ecNumber>
    </recommendedName>
</protein>
<dbReference type="EC" id="2.3.1.-" evidence="10"/>
<sequence>MSSSLLRARHLGHRLAATRRGFHAGTVTAFPEIPFKLADIGEGIAEVEVLQWFVKSGDKVKQFQNVCEVQSDKATVEITSRYDGVVTKVHYEVGEMAKVGSTLIDIDVDEATAATMQGSGKKKGAPIPRRTPTPVATEPVAAPAPEAPFPTPIAAPTPVVSRVPIAPRRLEAEKLLTSPSVRRLSKEHNVDLHDVEGTGPQGRILKGDLLEYIRKLATQPLKPAPAAGQSTAVTQPLAVDGSNATYLQQDTVVPLTPIQKMMVKSMNAALKIPHFGYADEIRMDALYELRKELKPLAELRGVKLSFMPFIIKAASLALKHYPMLNATVNESESELTLVAAHNISVAMDTPTGLIVPNVKNVQAKSIIEIAEDLNRLQQLAVAGKLAPSDLTGGSFSISNIGSIGGTYMSPVLMVPQVAIGAIGQIQKLPRYDEEGNVEPVRLMKVSWSGDHRVIDGATMARFSNQWKAYLETPVSMLTEMS</sequence>
<evidence type="ECO:0000256" key="3">
    <source>
        <dbReference type="ARBA" id="ARBA00007317"/>
    </source>
</evidence>
<evidence type="ECO:0000256" key="2">
    <source>
        <dbReference type="ARBA" id="ARBA00004305"/>
    </source>
</evidence>
<evidence type="ECO:0000259" key="13">
    <source>
        <dbReference type="PROSITE" id="PS51826"/>
    </source>
</evidence>
<dbReference type="CDD" id="cd06849">
    <property type="entry name" value="lipoyl_domain"/>
    <property type="match status" value="1"/>
</dbReference>
<dbReference type="FunFam" id="4.10.320.10:FF:000002">
    <property type="entry name" value="Dihydrolipoamide acetyltransferase component of pyruvate dehydrogenase complex"/>
    <property type="match status" value="1"/>
</dbReference>
<comment type="similarity">
    <text evidence="3 10">Belongs to the 2-oxoacid dehydrogenase family.</text>
</comment>
<evidence type="ECO:0000256" key="4">
    <source>
        <dbReference type="ARBA" id="ARBA00022679"/>
    </source>
</evidence>
<keyword evidence="8 10" id="KW-0012">Acyltransferase</keyword>
<keyword evidence="6" id="KW-0809">Transit peptide</keyword>
<dbReference type="AlphaFoldDB" id="A0A8T1V3T3"/>
<comment type="caution">
    <text evidence="14">The sequence shown here is derived from an EMBL/GenBank/DDBJ whole genome shotgun (WGS) entry which is preliminary data.</text>
</comment>
<dbReference type="FunFam" id="3.30.559.10:FF:000027">
    <property type="entry name" value="Dihydrolipoamide acetyltransferase component of pyruvate dehydrogenase complex"/>
    <property type="match status" value="1"/>
</dbReference>
<reference evidence="14" key="1">
    <citation type="submission" date="2021-01" db="EMBL/GenBank/DDBJ databases">
        <title>Phytophthora aleatoria, a newly-described species from Pinus radiata is distinct from Phytophthora cactorum isolates based on comparative genomics.</title>
        <authorList>
            <person name="Mcdougal R."/>
            <person name="Panda P."/>
            <person name="Williams N."/>
            <person name="Studholme D.J."/>
        </authorList>
    </citation>
    <scope>NUCLEOTIDE SEQUENCE</scope>
    <source>
        <strain evidence="14">NZFS 3830</strain>
    </source>
</reference>
<proteinExistence type="inferred from homology"/>
<dbReference type="InterPro" id="IPR001078">
    <property type="entry name" value="2-oxoacid_DH_actylTfrase"/>
</dbReference>
<dbReference type="FunFam" id="2.40.50.100:FF:000013">
    <property type="entry name" value="Dihydrolipoamide acetyltransferase component of pyruvate dehydrogenase complex"/>
    <property type="match status" value="1"/>
</dbReference>
<dbReference type="GO" id="GO:0031405">
    <property type="term" value="F:lipoic acid binding"/>
    <property type="evidence" value="ECO:0007669"/>
    <property type="project" value="TreeGrafter"/>
</dbReference>
<dbReference type="Pfam" id="PF00198">
    <property type="entry name" value="2-oxoacid_dh"/>
    <property type="match status" value="1"/>
</dbReference>
<name>A0A8T1V3T3_9STRA</name>